<dbReference type="AlphaFoldDB" id="A0A183CZL2"/>
<organism evidence="3">
    <name type="scientific">Gongylonema pulchrum</name>
    <dbReference type="NCBI Taxonomy" id="637853"/>
    <lineage>
        <taxon>Eukaryota</taxon>
        <taxon>Metazoa</taxon>
        <taxon>Ecdysozoa</taxon>
        <taxon>Nematoda</taxon>
        <taxon>Chromadorea</taxon>
        <taxon>Rhabditida</taxon>
        <taxon>Spirurina</taxon>
        <taxon>Spiruromorpha</taxon>
        <taxon>Spiruroidea</taxon>
        <taxon>Gongylonematidae</taxon>
        <taxon>Gongylonema</taxon>
    </lineage>
</organism>
<sequence length="126" mass="14230">MRKHGRRRDDEFSSASATKWRKSLIPYLSQLKNTKPKSPKGKDVLRPALQRSVFELVEDTTQRSPEAPLVDEPGTISILLADQHGLQVEVAASIGLHLVGEDGTRREIKCNRDRKVLVNGRVIYEE</sequence>
<dbReference type="WBParaSite" id="GPUH_0000190801-mRNA-1">
    <property type="protein sequence ID" value="GPUH_0000190801-mRNA-1"/>
    <property type="gene ID" value="GPUH_0000190801"/>
</dbReference>
<reference evidence="1 2" key="2">
    <citation type="submission" date="2018-11" db="EMBL/GenBank/DDBJ databases">
        <authorList>
            <consortium name="Pathogen Informatics"/>
        </authorList>
    </citation>
    <scope>NUCLEOTIDE SEQUENCE [LARGE SCALE GENOMIC DNA]</scope>
</reference>
<evidence type="ECO:0000313" key="1">
    <source>
        <dbReference type="EMBL" id="VDK31189.1"/>
    </source>
</evidence>
<reference evidence="3" key="1">
    <citation type="submission" date="2016-06" db="UniProtKB">
        <authorList>
            <consortium name="WormBaseParasite"/>
        </authorList>
    </citation>
    <scope>IDENTIFICATION</scope>
</reference>
<dbReference type="Proteomes" id="UP000271098">
    <property type="component" value="Unassembled WGS sequence"/>
</dbReference>
<evidence type="ECO:0000313" key="2">
    <source>
        <dbReference type="Proteomes" id="UP000271098"/>
    </source>
</evidence>
<keyword evidence="2" id="KW-1185">Reference proteome</keyword>
<name>A0A183CZL2_9BILA</name>
<protein>
    <submittedName>
        <fullName evidence="3">S4 RNA-binding domain-containing protein</fullName>
    </submittedName>
</protein>
<proteinExistence type="predicted"/>
<accession>A0A183CZL2</accession>
<evidence type="ECO:0000313" key="3">
    <source>
        <dbReference type="WBParaSite" id="GPUH_0000190801-mRNA-1"/>
    </source>
</evidence>
<dbReference type="EMBL" id="UYRT01002563">
    <property type="protein sequence ID" value="VDK31189.1"/>
    <property type="molecule type" value="Genomic_DNA"/>
</dbReference>
<gene>
    <name evidence="1" type="ORF">GPUH_LOCUS1903</name>
</gene>